<dbReference type="InterPro" id="IPR029058">
    <property type="entry name" value="AB_hydrolase_fold"/>
</dbReference>
<dbReference type="PANTHER" id="PTHR43798:SF33">
    <property type="entry name" value="HYDROLASE, PUTATIVE (AFU_ORTHOLOGUE AFUA_2G14860)-RELATED"/>
    <property type="match status" value="1"/>
</dbReference>
<dbReference type="InterPro" id="IPR050266">
    <property type="entry name" value="AB_hydrolase_sf"/>
</dbReference>
<protein>
    <submittedName>
        <fullName evidence="2">Pimeloyl-ACP methyl ester carboxylesterase</fullName>
    </submittedName>
</protein>
<dbReference type="GO" id="GO:0016020">
    <property type="term" value="C:membrane"/>
    <property type="evidence" value="ECO:0007669"/>
    <property type="project" value="TreeGrafter"/>
</dbReference>
<reference evidence="2 3" key="1">
    <citation type="submission" date="2018-10" db="EMBL/GenBank/DDBJ databases">
        <title>Genomic Encyclopedia of Archaeal and Bacterial Type Strains, Phase II (KMG-II): from individual species to whole genera.</title>
        <authorList>
            <person name="Goeker M."/>
        </authorList>
    </citation>
    <scope>NUCLEOTIDE SEQUENCE [LARGE SCALE GENOMIC DNA]</scope>
    <source>
        <strain evidence="2 3">DSM 19624</strain>
    </source>
</reference>
<dbReference type="PRINTS" id="PR00412">
    <property type="entry name" value="EPOXHYDRLASE"/>
</dbReference>
<dbReference type="GO" id="GO:0047372">
    <property type="term" value="F:monoacylglycerol lipase activity"/>
    <property type="evidence" value="ECO:0007669"/>
    <property type="project" value="TreeGrafter"/>
</dbReference>
<dbReference type="EMBL" id="RCCK01000011">
    <property type="protein sequence ID" value="RLJ77758.1"/>
    <property type="molecule type" value="Genomic_DNA"/>
</dbReference>
<dbReference type="Gene3D" id="3.40.50.1820">
    <property type="entry name" value="alpha/beta hydrolase"/>
    <property type="match status" value="1"/>
</dbReference>
<dbReference type="InterPro" id="IPR000639">
    <property type="entry name" value="Epox_hydrolase-like"/>
</dbReference>
<organism evidence="2 3">
    <name type="scientific">Pedobacter alluvionis</name>
    <dbReference type="NCBI Taxonomy" id="475253"/>
    <lineage>
        <taxon>Bacteria</taxon>
        <taxon>Pseudomonadati</taxon>
        <taxon>Bacteroidota</taxon>
        <taxon>Sphingobacteriia</taxon>
        <taxon>Sphingobacteriales</taxon>
        <taxon>Sphingobacteriaceae</taxon>
        <taxon>Pedobacter</taxon>
    </lineage>
</organism>
<accession>A0A497Y9Z7</accession>
<dbReference type="InterPro" id="IPR000073">
    <property type="entry name" value="AB_hydrolase_1"/>
</dbReference>
<dbReference type="SUPFAM" id="SSF53474">
    <property type="entry name" value="alpha/beta-Hydrolases"/>
    <property type="match status" value="1"/>
</dbReference>
<dbReference type="PANTHER" id="PTHR43798">
    <property type="entry name" value="MONOACYLGLYCEROL LIPASE"/>
    <property type="match status" value="1"/>
</dbReference>
<evidence type="ECO:0000313" key="3">
    <source>
        <dbReference type="Proteomes" id="UP000273898"/>
    </source>
</evidence>
<dbReference type="Pfam" id="PF00561">
    <property type="entry name" value="Abhydrolase_1"/>
    <property type="match status" value="1"/>
</dbReference>
<proteinExistence type="predicted"/>
<comment type="caution">
    <text evidence="2">The sequence shown here is derived from an EMBL/GenBank/DDBJ whole genome shotgun (WGS) entry which is preliminary data.</text>
</comment>
<evidence type="ECO:0000259" key="1">
    <source>
        <dbReference type="Pfam" id="PF00561"/>
    </source>
</evidence>
<dbReference type="PRINTS" id="PR00111">
    <property type="entry name" value="ABHYDROLASE"/>
</dbReference>
<dbReference type="AlphaFoldDB" id="A0A497Y9Z7"/>
<evidence type="ECO:0000313" key="2">
    <source>
        <dbReference type="EMBL" id="RLJ77758.1"/>
    </source>
</evidence>
<sequence>MIFKLTNWQKFNLSQLVFYIISPPMKRYFLLLSISLFVLSHVKAQKTDTLSITLENVKYPYPVKYFPIHTEGQDIKMAYMDVAPTANANGKTAILFHGKNFGGYYWGNVIKALTNIGYRVIVPDQIGFGKSSKAFIHYSFHQMATWNKKLLDTLGIQKTVVLGHSMGGMLATRFALMYPETTQKLLLENPIGLEDYKTFVPYVTTAQQYQTELKTTAESVRKYYQGSYFTYWKPEYEYLVDIAGGVTNSADYPRWAKVAALTYTMIYEQPVVYEFQNLKVPTVLFIGKEDKTIVGKGLLTPDQQALHGQYKFLGKQTAAKIIGAKIIEFDACGHIPHIEIPTEFLVALTGSL</sequence>
<dbReference type="Proteomes" id="UP000273898">
    <property type="component" value="Unassembled WGS sequence"/>
</dbReference>
<name>A0A497Y9Z7_9SPHI</name>
<feature type="domain" description="AB hydrolase-1" evidence="1">
    <location>
        <begin position="94"/>
        <end position="304"/>
    </location>
</feature>
<gene>
    <name evidence="2" type="ORF">BCL90_2864</name>
</gene>
<dbReference type="GO" id="GO:0046464">
    <property type="term" value="P:acylglycerol catabolic process"/>
    <property type="evidence" value="ECO:0007669"/>
    <property type="project" value="TreeGrafter"/>
</dbReference>